<comment type="caution">
    <text evidence="2">The sequence shown here is derived from an EMBL/GenBank/DDBJ whole genome shotgun (WGS) entry which is preliminary data.</text>
</comment>
<gene>
    <name evidence="2" type="ORF">CEPIT_LOCUS39563</name>
</gene>
<sequence length="242" mass="27089">MDICYICSLGFGFIPTVNDYKIVIPYVTRGDVPENGFEVYSVSTHSWKKIEMTILKDIQFVGDPINTNGSMFWFATQRGLASHGKEYTNVIISFCLAMDEVRLIPPPPLSRNDVARLTVYENRLAIFHYSSALNTGNFSIDLWVMKEGIGGSWSKILTCGPYPLFVRPMTIWRNQIVCDVSTKCAVEGDGENDEVGGIDSLLFDLTSKEVKVLFSGTCSILRDVYSYVESLVTISNIHTAKH</sequence>
<protein>
    <recommendedName>
        <fullName evidence="1">F-box associated beta-propeller type 1 domain-containing protein</fullName>
    </recommendedName>
</protein>
<dbReference type="PANTHER" id="PTHR31111">
    <property type="entry name" value="BNAA05G37150D PROTEIN-RELATED"/>
    <property type="match status" value="1"/>
</dbReference>
<evidence type="ECO:0000313" key="2">
    <source>
        <dbReference type="EMBL" id="CAH9142000.1"/>
    </source>
</evidence>
<dbReference type="NCBIfam" id="TIGR01640">
    <property type="entry name" value="F_box_assoc_1"/>
    <property type="match status" value="1"/>
</dbReference>
<dbReference type="Proteomes" id="UP001152523">
    <property type="component" value="Unassembled WGS sequence"/>
</dbReference>
<dbReference type="PANTHER" id="PTHR31111:SF136">
    <property type="entry name" value="F-BOX ASSOCIATED DOMAIN-CONTAINING PROTEIN"/>
    <property type="match status" value="1"/>
</dbReference>
<feature type="domain" description="F-box associated beta-propeller type 1" evidence="1">
    <location>
        <begin position="7"/>
        <end position="234"/>
    </location>
</feature>
<dbReference type="AlphaFoldDB" id="A0AAV0G2K0"/>
<keyword evidence="3" id="KW-1185">Reference proteome</keyword>
<dbReference type="InterPro" id="IPR006527">
    <property type="entry name" value="F-box-assoc_dom_typ1"/>
</dbReference>
<evidence type="ECO:0000259" key="1">
    <source>
        <dbReference type="Pfam" id="PF07734"/>
    </source>
</evidence>
<name>A0AAV0G2K0_9ASTE</name>
<proteinExistence type="predicted"/>
<evidence type="ECO:0000313" key="3">
    <source>
        <dbReference type="Proteomes" id="UP001152523"/>
    </source>
</evidence>
<organism evidence="2 3">
    <name type="scientific">Cuscuta epithymum</name>
    <dbReference type="NCBI Taxonomy" id="186058"/>
    <lineage>
        <taxon>Eukaryota</taxon>
        <taxon>Viridiplantae</taxon>
        <taxon>Streptophyta</taxon>
        <taxon>Embryophyta</taxon>
        <taxon>Tracheophyta</taxon>
        <taxon>Spermatophyta</taxon>
        <taxon>Magnoliopsida</taxon>
        <taxon>eudicotyledons</taxon>
        <taxon>Gunneridae</taxon>
        <taxon>Pentapetalae</taxon>
        <taxon>asterids</taxon>
        <taxon>lamiids</taxon>
        <taxon>Solanales</taxon>
        <taxon>Convolvulaceae</taxon>
        <taxon>Cuscuteae</taxon>
        <taxon>Cuscuta</taxon>
        <taxon>Cuscuta subgen. Cuscuta</taxon>
    </lineage>
</organism>
<dbReference type="Pfam" id="PF07734">
    <property type="entry name" value="FBA_1"/>
    <property type="match status" value="1"/>
</dbReference>
<dbReference type="EMBL" id="CAMAPF010001034">
    <property type="protein sequence ID" value="CAH9142000.1"/>
    <property type="molecule type" value="Genomic_DNA"/>
</dbReference>
<dbReference type="InterPro" id="IPR017451">
    <property type="entry name" value="F-box-assoc_interact_dom"/>
</dbReference>
<accession>A0AAV0G2K0</accession>
<reference evidence="2" key="1">
    <citation type="submission" date="2022-07" db="EMBL/GenBank/DDBJ databases">
        <authorList>
            <person name="Macas J."/>
            <person name="Novak P."/>
            <person name="Neumann P."/>
        </authorList>
    </citation>
    <scope>NUCLEOTIDE SEQUENCE</scope>
</reference>